<dbReference type="RefSeq" id="WP_074108055.1">
    <property type="nucleotide sequence ID" value="NZ_LVWI01000047.1"/>
</dbReference>
<organism evidence="3 4">
    <name type="scientific">Paenibacillus helianthi</name>
    <dbReference type="NCBI Taxonomy" id="1349432"/>
    <lineage>
        <taxon>Bacteria</taxon>
        <taxon>Bacillati</taxon>
        <taxon>Bacillota</taxon>
        <taxon>Bacilli</taxon>
        <taxon>Bacillales</taxon>
        <taxon>Paenibacillaceae</taxon>
        <taxon>Paenibacillus</taxon>
    </lineage>
</organism>
<dbReference type="Pfam" id="PF07833">
    <property type="entry name" value="Cu_amine_oxidN1"/>
    <property type="match status" value="1"/>
</dbReference>
<dbReference type="EMBL" id="LVWI01000047">
    <property type="protein sequence ID" value="OKP85165.1"/>
    <property type="molecule type" value="Genomic_DNA"/>
</dbReference>
<dbReference type="InterPro" id="IPR036582">
    <property type="entry name" value="Mao_N_sf"/>
</dbReference>
<keyword evidence="1" id="KW-0732">Signal</keyword>
<keyword evidence="4" id="KW-1185">Reference proteome</keyword>
<evidence type="ECO:0000256" key="1">
    <source>
        <dbReference type="SAM" id="SignalP"/>
    </source>
</evidence>
<sequence>MKKFLSLMGISLLALMLAVPAFAADKPITVNINGSNVAFTAGSPYLKNNSVLVPFRVIFEKLGMKVLWDAKTGTVTGTSSNLEITLKIGSNRATVNGLVKKLATAPVSSQGTTYIPLRFVAEATGGSAVWDTASRSVMILTSVDTAKDEKEITDLIHLSNEYLNSENAAGYYSLVVHHSDQTESIDNMKEYFKSYDMVNTIESVDILSIQGNEAIVHTVEKSVRKGGRYLPDAQVEYLNTLVRKNGVWKIESSESQDSTVLLTPEQGKTAAVLPHHDAAAIKDSLSKYYAARNAKDIDGLIAQTTYGKDHEAALKENLTEYFKGYNLVYTLNSSNVFYYSADEAAVYVEYTIKEADSAESQTQSSVYVFSKSSGGLWTVDDSYLMGSNTSN</sequence>
<dbReference type="InterPro" id="IPR032710">
    <property type="entry name" value="NTF2-like_dom_sf"/>
</dbReference>
<evidence type="ECO:0000313" key="3">
    <source>
        <dbReference type="EMBL" id="OKP85165.1"/>
    </source>
</evidence>
<name>A0ABX3ENU4_9BACL</name>
<dbReference type="SUPFAM" id="SSF55383">
    <property type="entry name" value="Copper amine oxidase, domain N"/>
    <property type="match status" value="1"/>
</dbReference>
<gene>
    <name evidence="3" type="ORF">A3844_17025</name>
</gene>
<reference evidence="3 4" key="1">
    <citation type="submission" date="2016-03" db="EMBL/GenBank/DDBJ databases">
        <authorList>
            <person name="Sant'Anna F.H."/>
            <person name="Ambrosini A."/>
            <person name="Souza R."/>
            <person name="Bach E."/>
            <person name="Fernandes G."/>
            <person name="Balsanelli E."/>
            <person name="Baura V.A."/>
            <person name="Souza E.M."/>
            <person name="Passaglia L."/>
        </authorList>
    </citation>
    <scope>NUCLEOTIDE SEQUENCE [LARGE SCALE GENOMIC DNA]</scope>
    <source>
        <strain evidence="3 4">P26E</strain>
    </source>
</reference>
<dbReference type="Proteomes" id="UP000186058">
    <property type="component" value="Unassembled WGS sequence"/>
</dbReference>
<evidence type="ECO:0000313" key="4">
    <source>
        <dbReference type="Proteomes" id="UP000186058"/>
    </source>
</evidence>
<feature type="domain" description="Copper amine oxidase-like N-terminal" evidence="2">
    <location>
        <begin position="32"/>
        <end position="139"/>
    </location>
</feature>
<dbReference type="SUPFAM" id="SSF54427">
    <property type="entry name" value="NTF2-like"/>
    <property type="match status" value="2"/>
</dbReference>
<accession>A0ABX3ENU4</accession>
<dbReference type="Gene3D" id="3.30.457.10">
    <property type="entry name" value="Copper amine oxidase-like, N-terminal domain"/>
    <property type="match status" value="1"/>
</dbReference>
<proteinExistence type="predicted"/>
<protein>
    <recommendedName>
        <fullName evidence="2">Copper amine oxidase-like N-terminal domain-containing protein</fullName>
    </recommendedName>
</protein>
<comment type="caution">
    <text evidence="3">The sequence shown here is derived from an EMBL/GenBank/DDBJ whole genome shotgun (WGS) entry which is preliminary data.</text>
</comment>
<dbReference type="InterPro" id="IPR012854">
    <property type="entry name" value="Cu_amine_oxidase-like_N"/>
</dbReference>
<dbReference type="Gene3D" id="3.10.450.50">
    <property type="match status" value="1"/>
</dbReference>
<feature type="chain" id="PRO_5046247038" description="Copper amine oxidase-like N-terminal domain-containing protein" evidence="1">
    <location>
        <begin position="24"/>
        <end position="391"/>
    </location>
</feature>
<evidence type="ECO:0000259" key="2">
    <source>
        <dbReference type="Pfam" id="PF07833"/>
    </source>
</evidence>
<feature type="signal peptide" evidence="1">
    <location>
        <begin position="1"/>
        <end position="23"/>
    </location>
</feature>